<reference evidence="2 3" key="1">
    <citation type="journal article" date="2011" name="Stand. Genomic Sci.">
        <title>Complete genome sequence of Nitratifractor salsuginis type strain (E9I37-1).</title>
        <authorList>
            <person name="Anderson I."/>
            <person name="Sikorski J."/>
            <person name="Zeytun A."/>
            <person name="Nolan M."/>
            <person name="Lapidus A."/>
            <person name="Lucas S."/>
            <person name="Hammon N."/>
            <person name="Deshpande S."/>
            <person name="Cheng J.F."/>
            <person name="Tapia R."/>
            <person name="Han C."/>
            <person name="Goodwin L."/>
            <person name="Pitluck S."/>
            <person name="Liolios K."/>
            <person name="Pagani I."/>
            <person name="Ivanova N."/>
            <person name="Huntemann M."/>
            <person name="Mavromatis K."/>
            <person name="Ovchinikova G."/>
            <person name="Pati A."/>
            <person name="Chen A."/>
            <person name="Palaniappan K."/>
            <person name="Land M."/>
            <person name="Hauser L."/>
            <person name="Brambilla E.M."/>
            <person name="Ngatchou-Djao O.D."/>
            <person name="Rohde M."/>
            <person name="Tindall B.J."/>
            <person name="Goker M."/>
            <person name="Detter J.C."/>
            <person name="Woyke T."/>
            <person name="Bristow J."/>
            <person name="Eisen J.A."/>
            <person name="Markowitz V."/>
            <person name="Hugenholtz P."/>
            <person name="Klenk H.P."/>
            <person name="Kyrpides N.C."/>
        </authorList>
    </citation>
    <scope>NUCLEOTIDE SEQUENCE [LARGE SCALE GENOMIC DNA]</scope>
    <source>
        <strain evidence="3">DSM 16511 / JCM 12458 / E9I37-1</strain>
    </source>
</reference>
<dbReference type="GO" id="GO:0003676">
    <property type="term" value="F:nucleic acid binding"/>
    <property type="evidence" value="ECO:0007669"/>
    <property type="project" value="InterPro"/>
</dbReference>
<dbReference type="PROSITE" id="PS50994">
    <property type="entry name" value="INTEGRASE"/>
    <property type="match status" value="1"/>
</dbReference>
<dbReference type="AlphaFoldDB" id="E6X300"/>
<accession>E6X300</accession>
<dbReference type="SUPFAM" id="SSF53098">
    <property type="entry name" value="Ribonuclease H-like"/>
    <property type="match status" value="1"/>
</dbReference>
<dbReference type="GO" id="GO:0015074">
    <property type="term" value="P:DNA integration"/>
    <property type="evidence" value="ECO:0007669"/>
    <property type="project" value="InterPro"/>
</dbReference>
<dbReference type="InterPro" id="IPR048020">
    <property type="entry name" value="Transpos_IS3"/>
</dbReference>
<dbReference type="EMBL" id="CP002452">
    <property type="protein sequence ID" value="ADV47283.1"/>
    <property type="molecule type" value="Genomic_DNA"/>
</dbReference>
<gene>
    <name evidence="2" type="ordered locus">Nitsa_2041</name>
</gene>
<dbReference type="HOGENOM" id="CLU_027402_31_2_7"/>
<sequence>MRVQSEMREEGHPISITKLCGLFGIPRRSFYYKPIERTPRVDEERVRKVQEKIEEFPTYGYRRLALLLGMNKKAVQRILQLKGWQVRKRAKGHRPRAKMMPSRSQYPNQRWAIDMTRVWSAEGGWGTLACVIDTCTREIVGWRLSKSGKAKTAEAALQEGLIYRFGQLKRLGKPIVLRSDNELVFSSKSFAKTVKDYNFTQEFITPYTPEQNGMIERFFRTIKEECIWHHNFKANRIIGDWIDFYNRERKHSALRYKTPAEVFRLAA</sequence>
<dbReference type="InterPro" id="IPR050900">
    <property type="entry name" value="Transposase_IS3/IS150/IS904"/>
</dbReference>
<dbReference type="InterPro" id="IPR012337">
    <property type="entry name" value="RNaseH-like_sf"/>
</dbReference>
<dbReference type="NCBIfam" id="NF033516">
    <property type="entry name" value="transpos_IS3"/>
    <property type="match status" value="1"/>
</dbReference>
<organism evidence="2 3">
    <name type="scientific">Nitratifractor salsuginis (strain DSM 16511 / JCM 12458 / E9I37-1)</name>
    <dbReference type="NCBI Taxonomy" id="749222"/>
    <lineage>
        <taxon>Bacteria</taxon>
        <taxon>Pseudomonadati</taxon>
        <taxon>Campylobacterota</taxon>
        <taxon>Epsilonproteobacteria</taxon>
        <taxon>Campylobacterales</taxon>
        <taxon>Sulfurovaceae</taxon>
        <taxon>Nitratifractor</taxon>
    </lineage>
</organism>
<dbReference type="Pfam" id="PF13683">
    <property type="entry name" value="rve_3"/>
    <property type="match status" value="1"/>
</dbReference>
<dbReference type="RefSeq" id="WP_013554968.1">
    <property type="nucleotide sequence ID" value="NC_014935.1"/>
</dbReference>
<name>E6X300_NITSE</name>
<keyword evidence="3" id="KW-1185">Reference proteome</keyword>
<dbReference type="Gene3D" id="3.30.420.10">
    <property type="entry name" value="Ribonuclease H-like superfamily/Ribonuclease H"/>
    <property type="match status" value="1"/>
</dbReference>
<dbReference type="InterPro" id="IPR001584">
    <property type="entry name" value="Integrase_cat-core"/>
</dbReference>
<dbReference type="PANTHER" id="PTHR46889">
    <property type="entry name" value="TRANSPOSASE INSF FOR INSERTION SEQUENCE IS3B-RELATED"/>
    <property type="match status" value="1"/>
</dbReference>
<dbReference type="STRING" id="749222.Nitsa_2041"/>
<proteinExistence type="predicted"/>
<protein>
    <submittedName>
        <fullName evidence="2">Integrase catalytic region</fullName>
    </submittedName>
</protein>
<evidence type="ECO:0000313" key="3">
    <source>
        <dbReference type="Proteomes" id="UP000008633"/>
    </source>
</evidence>
<dbReference type="eggNOG" id="COG2801">
    <property type="taxonomic scope" value="Bacteria"/>
</dbReference>
<evidence type="ECO:0000313" key="2">
    <source>
        <dbReference type="EMBL" id="ADV47283.1"/>
    </source>
</evidence>
<feature type="domain" description="Integrase catalytic" evidence="1">
    <location>
        <begin position="103"/>
        <end position="267"/>
    </location>
</feature>
<reference evidence="3" key="2">
    <citation type="submission" date="2011-01" db="EMBL/GenBank/DDBJ databases">
        <title>The complete genome of Nitratifractor salsuginis DSM 16511.</title>
        <authorList>
            <consortium name="US DOE Joint Genome Institute (JGI-PGF)"/>
            <person name="Lucas S."/>
            <person name="Copeland A."/>
            <person name="Lapidus A."/>
            <person name="Bruce D."/>
            <person name="Goodwin L."/>
            <person name="Pitluck S."/>
            <person name="Kyrpides N."/>
            <person name="Mavromatis K."/>
            <person name="Ivanova N."/>
            <person name="Mikhailova N."/>
            <person name="Zeytun A."/>
            <person name="Detter J.C."/>
            <person name="Tapia R."/>
            <person name="Han C."/>
            <person name="Land M."/>
            <person name="Hauser L."/>
            <person name="Markowitz V."/>
            <person name="Cheng J.-F."/>
            <person name="Hugenholtz P."/>
            <person name="Woyke T."/>
            <person name="Wu D."/>
            <person name="Tindall B."/>
            <person name="Schuetze A."/>
            <person name="Brambilla E."/>
            <person name="Klenk H.-P."/>
            <person name="Eisen J.A."/>
        </authorList>
    </citation>
    <scope>NUCLEOTIDE SEQUENCE [LARGE SCALE GENOMIC DNA]</scope>
    <source>
        <strain evidence="3">DSM 16511 / JCM 12458 / E9I37-1</strain>
    </source>
</reference>
<dbReference type="KEGG" id="nsa:Nitsa_2041"/>
<dbReference type="OrthoDB" id="9801287at2"/>
<dbReference type="Proteomes" id="UP000008633">
    <property type="component" value="Chromosome"/>
</dbReference>
<dbReference type="InterPro" id="IPR036397">
    <property type="entry name" value="RNaseH_sf"/>
</dbReference>
<evidence type="ECO:0000259" key="1">
    <source>
        <dbReference type="PROSITE" id="PS50994"/>
    </source>
</evidence>
<dbReference type="PANTHER" id="PTHR46889:SF4">
    <property type="entry name" value="TRANSPOSASE INSO FOR INSERTION SEQUENCE ELEMENT IS911B-RELATED"/>
    <property type="match status" value="1"/>
</dbReference>